<evidence type="ECO:0000259" key="3">
    <source>
        <dbReference type="Pfam" id="PF01478"/>
    </source>
</evidence>
<feature type="transmembrane region" description="Helical" evidence="2">
    <location>
        <begin position="201"/>
        <end position="218"/>
    </location>
</feature>
<dbReference type="Proteomes" id="UP001499854">
    <property type="component" value="Unassembled WGS sequence"/>
</dbReference>
<evidence type="ECO:0000313" key="4">
    <source>
        <dbReference type="EMBL" id="GAA2001360.1"/>
    </source>
</evidence>
<keyword evidence="5" id="KW-1185">Reference proteome</keyword>
<feature type="transmembrane region" description="Helical" evidence="2">
    <location>
        <begin position="128"/>
        <end position="147"/>
    </location>
</feature>
<comment type="caution">
    <text evidence="4">The sequence shown here is derived from an EMBL/GenBank/DDBJ whole genome shotgun (WGS) entry which is preliminary data.</text>
</comment>
<dbReference type="EMBL" id="BAAAQM010000071">
    <property type="protein sequence ID" value="GAA2001360.1"/>
    <property type="molecule type" value="Genomic_DNA"/>
</dbReference>
<dbReference type="RefSeq" id="WP_344662332.1">
    <property type="nucleotide sequence ID" value="NZ_BAAAQM010000071.1"/>
</dbReference>
<keyword evidence="2" id="KW-0472">Membrane</keyword>
<proteinExistence type="inferred from homology"/>
<evidence type="ECO:0000256" key="1">
    <source>
        <dbReference type="ARBA" id="ARBA00005801"/>
    </source>
</evidence>
<name>A0ABP5EPW7_9ACTN</name>
<organism evidence="4 5">
    <name type="scientific">Catenulispora subtropica</name>
    <dbReference type="NCBI Taxonomy" id="450798"/>
    <lineage>
        <taxon>Bacteria</taxon>
        <taxon>Bacillati</taxon>
        <taxon>Actinomycetota</taxon>
        <taxon>Actinomycetes</taxon>
        <taxon>Catenulisporales</taxon>
        <taxon>Catenulisporaceae</taxon>
        <taxon>Catenulispora</taxon>
    </lineage>
</organism>
<dbReference type="PANTHER" id="PTHR30487:SF0">
    <property type="entry name" value="PREPILIN LEADER PEPTIDASE_N-METHYLTRANSFERASE-RELATED"/>
    <property type="match status" value="1"/>
</dbReference>
<feature type="transmembrane region" description="Helical" evidence="2">
    <location>
        <begin position="99"/>
        <end position="116"/>
    </location>
</feature>
<comment type="similarity">
    <text evidence="1">Belongs to the peptidase A24 family.</text>
</comment>
<feature type="domain" description="Prepilin type IV endopeptidase peptidase" evidence="3">
    <location>
        <begin position="79"/>
        <end position="187"/>
    </location>
</feature>
<dbReference type="PANTHER" id="PTHR30487">
    <property type="entry name" value="TYPE 4 PREPILIN-LIKE PROTEINS LEADER PEPTIDE-PROCESSING ENZYME"/>
    <property type="match status" value="1"/>
</dbReference>
<feature type="transmembrane region" description="Helical" evidence="2">
    <location>
        <begin position="74"/>
        <end position="93"/>
    </location>
</feature>
<protein>
    <recommendedName>
        <fullName evidence="3">Prepilin type IV endopeptidase peptidase domain-containing protein</fullName>
    </recommendedName>
</protein>
<keyword evidence="2" id="KW-0812">Transmembrane</keyword>
<dbReference type="InterPro" id="IPR050882">
    <property type="entry name" value="Prepilin_peptidase/N-MTase"/>
</dbReference>
<feature type="transmembrane region" description="Helical" evidence="2">
    <location>
        <begin position="48"/>
        <end position="67"/>
    </location>
</feature>
<dbReference type="Pfam" id="PF01478">
    <property type="entry name" value="Peptidase_A24"/>
    <property type="match status" value="1"/>
</dbReference>
<evidence type="ECO:0000256" key="2">
    <source>
        <dbReference type="SAM" id="Phobius"/>
    </source>
</evidence>
<reference evidence="5" key="1">
    <citation type="journal article" date="2019" name="Int. J. Syst. Evol. Microbiol.">
        <title>The Global Catalogue of Microorganisms (GCM) 10K type strain sequencing project: providing services to taxonomists for standard genome sequencing and annotation.</title>
        <authorList>
            <consortium name="The Broad Institute Genomics Platform"/>
            <consortium name="The Broad Institute Genome Sequencing Center for Infectious Disease"/>
            <person name="Wu L."/>
            <person name="Ma J."/>
        </authorList>
    </citation>
    <scope>NUCLEOTIDE SEQUENCE [LARGE SCALE GENOMIC DNA]</scope>
    <source>
        <strain evidence="5">JCM 16013</strain>
    </source>
</reference>
<gene>
    <name evidence="4" type="ORF">GCM10009838_78930</name>
</gene>
<keyword evidence="2" id="KW-1133">Transmembrane helix</keyword>
<feature type="transmembrane region" description="Helical" evidence="2">
    <location>
        <begin position="167"/>
        <end position="189"/>
    </location>
</feature>
<dbReference type="InterPro" id="IPR000045">
    <property type="entry name" value="Prepilin_IV_endopep_pep"/>
</dbReference>
<dbReference type="Gene3D" id="1.20.120.1220">
    <property type="match status" value="1"/>
</dbReference>
<evidence type="ECO:0000313" key="5">
    <source>
        <dbReference type="Proteomes" id="UP001499854"/>
    </source>
</evidence>
<accession>A0ABP5EPW7</accession>
<sequence>MTLHCQPLALVSGVAVGAAAGVLAVRAARSTASQSDNDAVRRVNTQSAEWGILIAGPAAGAAIGVRFGVGIELAAYLSLVAVALPLSAIDIAVRKVPDRILIPALPAAVALLALSAHCEGTYSALGRALLAGCATFAAYLALALGTGQLGLGDCKAAGFCGIFLGYVGWRTTAFGALLAFVLAAAVAVLRMARRGSARDKTLAFAPYIFAGALVAVAIS</sequence>